<accession>A0A8J9X1U1</accession>
<proteinExistence type="predicted"/>
<name>A0A8J9X1U1_PHATR</name>
<feature type="region of interest" description="Disordered" evidence="1">
    <location>
        <begin position="73"/>
        <end position="109"/>
    </location>
</feature>
<feature type="compositionally biased region" description="Basic and acidic residues" evidence="1">
    <location>
        <begin position="74"/>
        <end position="84"/>
    </location>
</feature>
<keyword evidence="2" id="KW-0472">Membrane</keyword>
<keyword evidence="2" id="KW-0812">Transmembrane</keyword>
<gene>
    <name evidence="3" type="ORF">PTTT1_LOCUS13424</name>
</gene>
<sequence length="154" mass="16890">MKFSKKVDFEGSNKESPTGSGGSIVLVVILVVLLAPCVAVRFGNKKTREVIYDDGTKMLFQATENTNCEALELNGKKDDSHRNPGDSGVTTDTGKHEREEIVPKSRLAHESRKEQQNWRCACEGGFLPPGLLKSFAGAEAVMRMSSGQCYHKQT</sequence>
<evidence type="ECO:0000256" key="1">
    <source>
        <dbReference type="SAM" id="MobiDB-lite"/>
    </source>
</evidence>
<evidence type="ECO:0000256" key="2">
    <source>
        <dbReference type="SAM" id="Phobius"/>
    </source>
</evidence>
<reference evidence="3" key="1">
    <citation type="submission" date="2022-02" db="EMBL/GenBank/DDBJ databases">
        <authorList>
            <person name="Giguere J D."/>
        </authorList>
    </citation>
    <scope>NUCLEOTIDE SEQUENCE</scope>
    <source>
        <strain evidence="3">CCAP 1055/1</strain>
    </source>
</reference>
<protein>
    <submittedName>
        <fullName evidence="3">Uncharacterized protein</fullName>
    </submittedName>
</protein>
<dbReference type="Proteomes" id="UP000836788">
    <property type="component" value="Chromosome 13"/>
</dbReference>
<feature type="compositionally biased region" description="Basic and acidic residues" evidence="1">
    <location>
        <begin position="93"/>
        <end position="109"/>
    </location>
</feature>
<dbReference type="EMBL" id="OU594954">
    <property type="protein sequence ID" value="CAG9280476.1"/>
    <property type="molecule type" value="Genomic_DNA"/>
</dbReference>
<dbReference type="AlphaFoldDB" id="A0A8J9X1U1"/>
<keyword evidence="2" id="KW-1133">Transmembrane helix</keyword>
<organism evidence="3">
    <name type="scientific">Phaeodactylum tricornutum</name>
    <name type="common">Diatom</name>
    <dbReference type="NCBI Taxonomy" id="2850"/>
    <lineage>
        <taxon>Eukaryota</taxon>
        <taxon>Sar</taxon>
        <taxon>Stramenopiles</taxon>
        <taxon>Ochrophyta</taxon>
        <taxon>Bacillariophyta</taxon>
        <taxon>Bacillariophyceae</taxon>
        <taxon>Bacillariophycidae</taxon>
        <taxon>Naviculales</taxon>
        <taxon>Phaeodactylaceae</taxon>
        <taxon>Phaeodactylum</taxon>
    </lineage>
</organism>
<feature type="transmembrane region" description="Helical" evidence="2">
    <location>
        <begin position="20"/>
        <end position="40"/>
    </location>
</feature>
<evidence type="ECO:0000313" key="3">
    <source>
        <dbReference type="EMBL" id="CAG9280476.1"/>
    </source>
</evidence>